<evidence type="ECO:0000256" key="1">
    <source>
        <dbReference type="ARBA" id="ARBA00001936"/>
    </source>
</evidence>
<dbReference type="EC" id="2.4.1.-" evidence="13"/>
<dbReference type="InterPro" id="IPR045885">
    <property type="entry name" value="GalNAc-T"/>
</dbReference>
<comment type="similarity">
    <text evidence="3 13">Belongs to the glycosyltransferase 2 family. GalNAc-T subfamily.</text>
</comment>
<evidence type="ECO:0000256" key="10">
    <source>
        <dbReference type="ARBA" id="ARBA00023157"/>
    </source>
</evidence>
<evidence type="ECO:0000256" key="13">
    <source>
        <dbReference type="RuleBase" id="RU361242"/>
    </source>
</evidence>
<dbReference type="Proteomes" id="UP000005408">
    <property type="component" value="Unassembled WGS sequence"/>
</dbReference>
<dbReference type="OMA" id="PVFQPWH"/>
<reference evidence="16" key="1">
    <citation type="submission" date="2022-08" db="UniProtKB">
        <authorList>
            <consortium name="EnsemblMetazoa"/>
        </authorList>
    </citation>
    <scope>IDENTIFICATION</scope>
    <source>
        <strain evidence="16">05x7-T-G4-1.051#20</strain>
    </source>
</reference>
<evidence type="ECO:0000256" key="6">
    <source>
        <dbReference type="ARBA" id="ARBA00022968"/>
    </source>
</evidence>
<dbReference type="PANTHER" id="PTHR11675">
    <property type="entry name" value="N-ACETYLGALACTOSAMINYLTRANSFERASE"/>
    <property type="match status" value="1"/>
</dbReference>
<evidence type="ECO:0000256" key="11">
    <source>
        <dbReference type="ARBA" id="ARBA00023180"/>
    </source>
</evidence>
<comment type="subcellular location">
    <subcellularLocation>
        <location evidence="2 13">Golgi apparatus membrane</location>
        <topology evidence="2 13">Single-pass type II membrane protein</topology>
    </subcellularLocation>
</comment>
<dbReference type="EnsemblMetazoa" id="G34918.1">
    <property type="protein sequence ID" value="G34918.1:cds"/>
    <property type="gene ID" value="G34918"/>
</dbReference>
<keyword evidence="13" id="KW-0328">Glycosyltransferase</keyword>
<dbReference type="InterPro" id="IPR035992">
    <property type="entry name" value="Ricin_B-like_lectins"/>
</dbReference>
<keyword evidence="4" id="KW-0812">Transmembrane</keyword>
<organism evidence="16 17">
    <name type="scientific">Magallana gigas</name>
    <name type="common">Pacific oyster</name>
    <name type="synonym">Crassostrea gigas</name>
    <dbReference type="NCBI Taxonomy" id="29159"/>
    <lineage>
        <taxon>Eukaryota</taxon>
        <taxon>Metazoa</taxon>
        <taxon>Spiralia</taxon>
        <taxon>Lophotrochozoa</taxon>
        <taxon>Mollusca</taxon>
        <taxon>Bivalvia</taxon>
        <taxon>Autobranchia</taxon>
        <taxon>Pteriomorphia</taxon>
        <taxon>Ostreida</taxon>
        <taxon>Ostreoidea</taxon>
        <taxon>Ostreidae</taxon>
        <taxon>Magallana</taxon>
    </lineage>
</organism>
<feature type="domain" description="Ricin B lectin" evidence="15">
    <location>
        <begin position="481"/>
        <end position="613"/>
    </location>
</feature>
<keyword evidence="7" id="KW-1133">Transmembrane helix</keyword>
<dbReference type="GO" id="GO:0030246">
    <property type="term" value="F:carbohydrate binding"/>
    <property type="evidence" value="ECO:0007669"/>
    <property type="project" value="UniProtKB-KW"/>
</dbReference>
<evidence type="ECO:0000259" key="15">
    <source>
        <dbReference type="SMART" id="SM00458"/>
    </source>
</evidence>
<evidence type="ECO:0000256" key="3">
    <source>
        <dbReference type="ARBA" id="ARBA00005680"/>
    </source>
</evidence>
<dbReference type="Gene3D" id="3.90.550.10">
    <property type="entry name" value="Spore Coat Polysaccharide Biosynthesis Protein SpsA, Chain A"/>
    <property type="match status" value="1"/>
</dbReference>
<keyword evidence="13" id="KW-0808">Transferase</keyword>
<feature type="region of interest" description="Disordered" evidence="14">
    <location>
        <begin position="453"/>
        <end position="476"/>
    </location>
</feature>
<dbReference type="Pfam" id="PF00535">
    <property type="entry name" value="Glycos_transf_2"/>
    <property type="match status" value="1"/>
</dbReference>
<protein>
    <recommendedName>
        <fullName evidence="13">Polypeptide N-acetylgalactosaminyltransferase</fullName>
        <ecNumber evidence="13">2.4.1.-</ecNumber>
    </recommendedName>
    <alternativeName>
        <fullName evidence="13">Protein-UDP acetylgalactosaminyltransferase</fullName>
    </alternativeName>
</protein>
<keyword evidence="10 13" id="KW-1015">Disulfide bond</keyword>
<keyword evidence="6" id="KW-0735">Signal-anchor</keyword>
<evidence type="ECO:0000256" key="4">
    <source>
        <dbReference type="ARBA" id="ARBA00022692"/>
    </source>
</evidence>
<evidence type="ECO:0000256" key="14">
    <source>
        <dbReference type="SAM" id="MobiDB-lite"/>
    </source>
</evidence>
<evidence type="ECO:0000256" key="12">
    <source>
        <dbReference type="ARBA" id="ARBA00023211"/>
    </source>
</evidence>
<feature type="compositionally biased region" description="Basic residues" evidence="14">
    <location>
        <begin position="461"/>
        <end position="476"/>
    </location>
</feature>
<keyword evidence="11" id="KW-0325">Glycoprotein</keyword>
<evidence type="ECO:0000256" key="5">
    <source>
        <dbReference type="ARBA" id="ARBA00022734"/>
    </source>
</evidence>
<evidence type="ECO:0000256" key="9">
    <source>
        <dbReference type="ARBA" id="ARBA00023136"/>
    </source>
</evidence>
<evidence type="ECO:0000313" key="17">
    <source>
        <dbReference type="Proteomes" id="UP000005408"/>
    </source>
</evidence>
<dbReference type="PROSITE" id="PS50231">
    <property type="entry name" value="RICIN_B_LECTIN"/>
    <property type="match status" value="1"/>
</dbReference>
<accession>A0A8W8MSQ2</accession>
<comment type="pathway">
    <text evidence="13">Protein modification; protein glycosylation.</text>
</comment>
<keyword evidence="5 13" id="KW-0430">Lectin</keyword>
<evidence type="ECO:0000256" key="2">
    <source>
        <dbReference type="ARBA" id="ARBA00004323"/>
    </source>
</evidence>
<dbReference type="PANTHER" id="PTHR11675:SF63">
    <property type="entry name" value="POLYPEPTIDE N-ACETYLGALACTOSAMINYLTRANSFERASE"/>
    <property type="match status" value="1"/>
</dbReference>
<dbReference type="Gene3D" id="2.80.10.50">
    <property type="match status" value="1"/>
</dbReference>
<dbReference type="SMART" id="SM00458">
    <property type="entry name" value="RICIN"/>
    <property type="match status" value="1"/>
</dbReference>
<keyword evidence="9" id="KW-0472">Membrane</keyword>
<dbReference type="InterPro" id="IPR029044">
    <property type="entry name" value="Nucleotide-diphossugar_trans"/>
</dbReference>
<dbReference type="InterPro" id="IPR000772">
    <property type="entry name" value="Ricin_B_lectin"/>
</dbReference>
<dbReference type="SUPFAM" id="SSF53448">
    <property type="entry name" value="Nucleotide-diphospho-sugar transferases"/>
    <property type="match status" value="1"/>
</dbReference>
<name>A0A8W8MSQ2_MAGGI</name>
<keyword evidence="8 13" id="KW-0333">Golgi apparatus</keyword>
<dbReference type="CDD" id="cd02510">
    <property type="entry name" value="pp-GalNAc-T"/>
    <property type="match status" value="1"/>
</dbReference>
<dbReference type="AlphaFoldDB" id="A0A8W8MSQ2"/>
<dbReference type="GO" id="GO:0005112">
    <property type="term" value="F:Notch binding"/>
    <property type="evidence" value="ECO:0007669"/>
    <property type="project" value="TreeGrafter"/>
</dbReference>
<evidence type="ECO:0000256" key="7">
    <source>
        <dbReference type="ARBA" id="ARBA00022989"/>
    </source>
</evidence>
<proteinExistence type="inferred from homology"/>
<sequence length="613" mass="69609">MRKRLSLKCCLFGIGIPLTLWMTLNLVSWDMKLSADWNQPQRLTLRARKTLLLRSKVKAQAEEKGAPRQCEEIPEVINKALVKHYNTSVLHSLGIVSGPEDQIARDEGYQNFAFNALVSDKIGFHRAVPDTRYPKCQDVTFPAINLDTSIIVCFFNEQPSALLRLVHSIIDRTPQELVKEIILVDDSSTLDDLSCQIENYVNQHFNNVRLVRTPERQGLIRARVFGANLASGQVLVFLDSHCEVNTDWLEPLLLRISHDPTTVVVPVIDIINHDTMEYQQSPLVRGGFNWGLHFSWDRLPDNEKNDPDLGSKPILSPTMAGGLFAMKRDYFHHLGEYDLGMDIWGGENLEISFRIWMCGGKLEIIPCSRVGHIFRKRRPYGNPKGRDTFLKNSLRVANVWMDKYKEYFLKQRPQAQVVDYGDISDRISLRKHLSCKSFKWYLDHVYPELSLPGDVKPSNKSSHHQPMKSKDKRKKPVIVRHGRIKHVSTNLCAQSEKEIYTKKALVTLARCNDESLSGQKAQLWFETEKNQLMLAQLLCLDIETGSVGKSYARLMKCHGLGGSQGWLWIKKNGASLLYNPVSGKCLTATATKVGGYLSLDLCTGAKEQAFTMS</sequence>
<dbReference type="Pfam" id="PF00652">
    <property type="entry name" value="Ricin_B_lectin"/>
    <property type="match status" value="1"/>
</dbReference>
<dbReference type="InterPro" id="IPR001173">
    <property type="entry name" value="Glyco_trans_2-like"/>
</dbReference>
<dbReference type="FunFam" id="3.90.550.10:FF:000053">
    <property type="entry name" value="Polypeptide N-acetylgalactosaminyltransferase"/>
    <property type="match status" value="1"/>
</dbReference>
<dbReference type="OrthoDB" id="5988548at2759"/>
<evidence type="ECO:0000256" key="8">
    <source>
        <dbReference type="ARBA" id="ARBA00023034"/>
    </source>
</evidence>
<dbReference type="SUPFAM" id="SSF50370">
    <property type="entry name" value="Ricin B-like lectins"/>
    <property type="match status" value="1"/>
</dbReference>
<comment type="cofactor">
    <cofactor evidence="1 13">
        <name>Mn(2+)</name>
        <dbReference type="ChEBI" id="CHEBI:29035"/>
    </cofactor>
</comment>
<dbReference type="GO" id="GO:0008593">
    <property type="term" value="P:regulation of Notch signaling pathway"/>
    <property type="evidence" value="ECO:0007669"/>
    <property type="project" value="TreeGrafter"/>
</dbReference>
<dbReference type="GO" id="GO:0000139">
    <property type="term" value="C:Golgi membrane"/>
    <property type="evidence" value="ECO:0007669"/>
    <property type="project" value="UniProtKB-SubCell"/>
</dbReference>
<dbReference type="CDD" id="cd23440">
    <property type="entry name" value="beta-trefoil_Ricin_GALNT11"/>
    <property type="match status" value="1"/>
</dbReference>
<dbReference type="GO" id="GO:0006493">
    <property type="term" value="P:protein O-linked glycosylation"/>
    <property type="evidence" value="ECO:0007669"/>
    <property type="project" value="TreeGrafter"/>
</dbReference>
<dbReference type="GO" id="GO:0004653">
    <property type="term" value="F:polypeptide N-acetylgalactosaminyltransferase activity"/>
    <property type="evidence" value="ECO:0007669"/>
    <property type="project" value="TreeGrafter"/>
</dbReference>
<keyword evidence="17" id="KW-1185">Reference proteome</keyword>
<evidence type="ECO:0000313" key="16">
    <source>
        <dbReference type="EnsemblMetazoa" id="G34918.1:cds"/>
    </source>
</evidence>
<keyword evidence="12 13" id="KW-0464">Manganese</keyword>